<dbReference type="GO" id="GO:0008198">
    <property type="term" value="F:ferrous iron binding"/>
    <property type="evidence" value="ECO:0007669"/>
    <property type="project" value="TreeGrafter"/>
</dbReference>
<evidence type="ECO:0000256" key="4">
    <source>
        <dbReference type="ARBA" id="ARBA00023004"/>
    </source>
</evidence>
<comment type="catalytic activity">
    <reaction evidence="6">
        <text>4 Fe(2+) + O2 + 4 H(+) = 4 Fe(3+) + 2 H2O</text>
        <dbReference type="Rhea" id="RHEA:11148"/>
        <dbReference type="ChEBI" id="CHEBI:15377"/>
        <dbReference type="ChEBI" id="CHEBI:15378"/>
        <dbReference type="ChEBI" id="CHEBI:15379"/>
        <dbReference type="ChEBI" id="CHEBI:29033"/>
        <dbReference type="ChEBI" id="CHEBI:29034"/>
        <dbReference type="EC" id="1.16.3.1"/>
    </reaction>
</comment>
<dbReference type="GO" id="GO:0005737">
    <property type="term" value="C:cytoplasm"/>
    <property type="evidence" value="ECO:0007669"/>
    <property type="project" value="TreeGrafter"/>
</dbReference>
<keyword evidence="9" id="KW-1185">Reference proteome</keyword>
<protein>
    <recommendedName>
        <fullName evidence="6">Ferritin</fullName>
        <ecNumber evidence="6">1.16.3.1</ecNumber>
    </recommendedName>
</protein>
<dbReference type="OrthoDB" id="186462at2759"/>
<dbReference type="InterPro" id="IPR012347">
    <property type="entry name" value="Ferritin-like"/>
</dbReference>
<dbReference type="Pfam" id="PF00210">
    <property type="entry name" value="Ferritin"/>
    <property type="match status" value="1"/>
</dbReference>
<evidence type="ECO:0000256" key="3">
    <source>
        <dbReference type="ARBA" id="ARBA00022723"/>
    </source>
</evidence>
<feature type="binding site" evidence="5">
    <location>
        <position position="122"/>
    </location>
    <ligand>
        <name>Fe cation</name>
        <dbReference type="ChEBI" id="CHEBI:24875"/>
        <label>1</label>
    </ligand>
</feature>
<dbReference type="EMBL" id="OV651820">
    <property type="protein sequence ID" value="CAH1114467.1"/>
    <property type="molecule type" value="Genomic_DNA"/>
</dbReference>
<keyword evidence="4 5" id="KW-0408">Iron</keyword>
<accession>A0A9P0D571</accession>
<keyword evidence="3 5" id="KW-0479">Metal-binding</keyword>
<keyword evidence="6" id="KW-0560">Oxidoreductase</keyword>
<evidence type="ECO:0000256" key="2">
    <source>
        <dbReference type="ARBA" id="ARBA00022434"/>
    </source>
</evidence>
<evidence type="ECO:0000313" key="9">
    <source>
        <dbReference type="Proteomes" id="UP001153636"/>
    </source>
</evidence>
<feature type="binding site" evidence="5">
    <location>
        <position position="163"/>
    </location>
    <ligand>
        <name>Fe cation</name>
        <dbReference type="ChEBI" id="CHEBI:24875"/>
        <label>1</label>
    </ligand>
</feature>
<evidence type="ECO:0000256" key="1">
    <source>
        <dbReference type="ARBA" id="ARBA00007513"/>
    </source>
</evidence>
<evidence type="ECO:0000256" key="5">
    <source>
        <dbReference type="PIRSR" id="PIRSR601519-1"/>
    </source>
</evidence>
<name>A0A9P0D571_9CUCU</name>
<dbReference type="PROSITE" id="PS50905">
    <property type="entry name" value="FERRITIN_LIKE"/>
    <property type="match status" value="1"/>
</dbReference>
<comment type="function">
    <text evidence="6">Stores iron in a soluble, non-toxic, readily available form. Important for iron homeostasis. Iron is taken up in the ferrous form and deposited as ferric hydroxides after oxidation.</text>
</comment>
<feature type="binding site" evidence="5">
    <location>
        <position position="197"/>
    </location>
    <ligand>
        <name>Fe cation</name>
        <dbReference type="ChEBI" id="CHEBI:24875"/>
        <label>1</label>
    </ligand>
</feature>
<dbReference type="EC" id="1.16.3.1" evidence="6"/>
<dbReference type="Gene3D" id="1.20.1260.10">
    <property type="match status" value="1"/>
</dbReference>
<dbReference type="Proteomes" id="UP001153636">
    <property type="component" value="Chromosome 8"/>
</dbReference>
<sequence>MNNRKLWISKQILKYSATPRSIKLRKNHTLLQNLNKSITIQNNRLLQIQNLKRLMSSDSATQAIGRHCFHKELEDIMNEQAIEEFNAAYAYLTMALHFGRTDIALPGCQGFFMNMYEEELGHATIFLNYVLMRGGHATLKDIKVPECTKYDVRGAFKTAMKMEMHIKERLSAVNDVAEKHKDLHVMDLISTEFMEEQNRSICEMARLYTRSKMVDTHVGEHLFDQFIFKSFVATEKDNLMNKRNLDLEKSKFDVYR</sequence>
<dbReference type="CDD" id="cd01056">
    <property type="entry name" value="Euk_Ferritin"/>
    <property type="match status" value="1"/>
</dbReference>
<dbReference type="GO" id="GO:0006826">
    <property type="term" value="P:iron ion transport"/>
    <property type="evidence" value="ECO:0007669"/>
    <property type="project" value="InterPro"/>
</dbReference>
<feature type="domain" description="Ferritin-like diiron" evidence="7">
    <location>
        <begin position="67"/>
        <end position="215"/>
    </location>
</feature>
<dbReference type="SUPFAM" id="SSF47240">
    <property type="entry name" value="Ferritin-like"/>
    <property type="match status" value="1"/>
</dbReference>
<dbReference type="InterPro" id="IPR009040">
    <property type="entry name" value="Ferritin-like_diiron"/>
</dbReference>
<evidence type="ECO:0000313" key="8">
    <source>
        <dbReference type="EMBL" id="CAH1114467.1"/>
    </source>
</evidence>
<dbReference type="InterPro" id="IPR009078">
    <property type="entry name" value="Ferritin-like_SF"/>
</dbReference>
<reference evidence="8" key="1">
    <citation type="submission" date="2022-01" db="EMBL/GenBank/DDBJ databases">
        <authorList>
            <person name="King R."/>
        </authorList>
    </citation>
    <scope>NUCLEOTIDE SEQUENCE</scope>
</reference>
<comment type="similarity">
    <text evidence="1 6">Belongs to the ferritin family.</text>
</comment>
<organism evidence="8 9">
    <name type="scientific">Psylliodes chrysocephalus</name>
    <dbReference type="NCBI Taxonomy" id="3402493"/>
    <lineage>
        <taxon>Eukaryota</taxon>
        <taxon>Metazoa</taxon>
        <taxon>Ecdysozoa</taxon>
        <taxon>Arthropoda</taxon>
        <taxon>Hexapoda</taxon>
        <taxon>Insecta</taxon>
        <taxon>Pterygota</taxon>
        <taxon>Neoptera</taxon>
        <taxon>Endopterygota</taxon>
        <taxon>Coleoptera</taxon>
        <taxon>Polyphaga</taxon>
        <taxon>Cucujiformia</taxon>
        <taxon>Chrysomeloidea</taxon>
        <taxon>Chrysomelidae</taxon>
        <taxon>Galerucinae</taxon>
        <taxon>Alticini</taxon>
        <taxon>Psylliodes</taxon>
    </lineage>
</organism>
<feature type="binding site" evidence="5">
    <location>
        <position position="119"/>
    </location>
    <ligand>
        <name>Fe cation</name>
        <dbReference type="ChEBI" id="CHEBI:24875"/>
        <label>1</label>
    </ligand>
</feature>
<dbReference type="PANTHER" id="PTHR11431:SF75">
    <property type="entry name" value="FERRITIN"/>
    <property type="match status" value="1"/>
</dbReference>
<feature type="binding site" evidence="5">
    <location>
        <position position="84"/>
    </location>
    <ligand>
        <name>Fe cation</name>
        <dbReference type="ChEBI" id="CHEBI:24875"/>
        <label>1</label>
    </ligand>
</feature>
<dbReference type="GO" id="GO:0006879">
    <property type="term" value="P:intracellular iron ion homeostasis"/>
    <property type="evidence" value="ECO:0007669"/>
    <property type="project" value="UniProtKB-KW"/>
</dbReference>
<dbReference type="GO" id="GO:0008199">
    <property type="term" value="F:ferric iron binding"/>
    <property type="evidence" value="ECO:0007669"/>
    <property type="project" value="InterPro"/>
</dbReference>
<evidence type="ECO:0000259" key="7">
    <source>
        <dbReference type="PROSITE" id="PS50905"/>
    </source>
</evidence>
<keyword evidence="2 6" id="KW-0409">Iron storage</keyword>
<dbReference type="PANTHER" id="PTHR11431">
    <property type="entry name" value="FERRITIN"/>
    <property type="match status" value="1"/>
</dbReference>
<dbReference type="AlphaFoldDB" id="A0A9P0D571"/>
<proteinExistence type="inferred from homology"/>
<evidence type="ECO:0000256" key="6">
    <source>
        <dbReference type="RuleBase" id="RU361145"/>
    </source>
</evidence>
<gene>
    <name evidence="8" type="ORF">PSYICH_LOCUS14749</name>
</gene>
<dbReference type="InterPro" id="IPR001519">
    <property type="entry name" value="Ferritin"/>
</dbReference>
<dbReference type="InterPro" id="IPR008331">
    <property type="entry name" value="Ferritin_DPS_dom"/>
</dbReference>
<dbReference type="GO" id="GO:0004322">
    <property type="term" value="F:ferroxidase activity"/>
    <property type="evidence" value="ECO:0007669"/>
    <property type="project" value="UniProtKB-EC"/>
</dbReference>